<accession>A0A3S0Y0X6</accession>
<keyword evidence="2" id="KW-1185">Reference proteome</keyword>
<gene>
    <name evidence="1" type="ORF">ELY33_15525</name>
</gene>
<sequence length="152" mass="17772">MTVETIQDVLELTRKLHTDLADVFEHASQASHQERLRMLFDYLSKHERELSQVVALTITSGRPGVLDTWCAEYFDKHSFTFEQLNTTNYLQMNSEEVMHSLLLIHNQLIDLYRYLSSRAETSAVEELLNGVLALEQHEIMRMMRDAEELEDL</sequence>
<dbReference type="OrthoDB" id="278693at2"/>
<dbReference type="AlphaFoldDB" id="A0A3S0Y0X6"/>
<dbReference type="Proteomes" id="UP000287336">
    <property type="component" value="Unassembled WGS sequence"/>
</dbReference>
<evidence type="ECO:0000313" key="2">
    <source>
        <dbReference type="Proteomes" id="UP000287336"/>
    </source>
</evidence>
<proteinExistence type="predicted"/>
<dbReference type="RefSeq" id="WP_126948810.1">
    <property type="nucleotide sequence ID" value="NZ_RZHG01000028.1"/>
</dbReference>
<reference evidence="1 2" key="1">
    <citation type="submission" date="2018-12" db="EMBL/GenBank/DDBJ databases">
        <title>three novel Halomonas strain isolated from plants.</title>
        <authorList>
            <person name="Sun C."/>
        </authorList>
    </citation>
    <scope>NUCLEOTIDE SEQUENCE [LARGE SCALE GENOMIC DNA]</scope>
    <source>
        <strain evidence="1 2">DSM 19434</strain>
    </source>
</reference>
<name>A0A3S0Y0X6_9GAMM</name>
<dbReference type="EMBL" id="RZHG01000028">
    <property type="protein sequence ID" value="RUR27309.1"/>
    <property type="molecule type" value="Genomic_DNA"/>
</dbReference>
<organism evidence="1 2">
    <name type="scientific">Vreelandella andesensis</name>
    <dbReference type="NCBI Taxonomy" id="447567"/>
    <lineage>
        <taxon>Bacteria</taxon>
        <taxon>Pseudomonadati</taxon>
        <taxon>Pseudomonadota</taxon>
        <taxon>Gammaproteobacteria</taxon>
        <taxon>Oceanospirillales</taxon>
        <taxon>Halomonadaceae</taxon>
        <taxon>Vreelandella</taxon>
    </lineage>
</organism>
<evidence type="ECO:0008006" key="3">
    <source>
        <dbReference type="Google" id="ProtNLM"/>
    </source>
</evidence>
<evidence type="ECO:0000313" key="1">
    <source>
        <dbReference type="EMBL" id="RUR27309.1"/>
    </source>
</evidence>
<comment type="caution">
    <text evidence="1">The sequence shown here is derived from an EMBL/GenBank/DDBJ whole genome shotgun (WGS) entry which is preliminary data.</text>
</comment>
<protein>
    <recommendedName>
        <fullName evidence="3">ATPase</fullName>
    </recommendedName>
</protein>